<dbReference type="InterPro" id="IPR010982">
    <property type="entry name" value="Lambda_DNA-bd_dom_sf"/>
</dbReference>
<sequence>MTATLTGPAGRMQIARGLISLRERCGLTQTQVAERAGVSKATVSRYEMWQDRARIRWATVKAIADACEASASECEALVRVARTQTDGWWVGNSAVPEWMDPLVSFEHEAEYEHLCANTVIPGLLQTREYALAIHQAREVRSPNDVIEQMVDARIQRQGILRREPPLHVWAVLDEAVIRRTVGNSGVMAQQLDHLYEMAQSPTIEIQILPFKAGAHAAGAGDFVILGRNDERNPLNSMAVVYIEMRRRGLYLDEAEDVSGYKLTFDYLRSQAADTSASLRLLTKVRQELSHD</sequence>
<dbReference type="AlphaFoldDB" id="A0A5J4LPM0"/>
<name>A0A5J4LPM0_9ACTN</name>
<dbReference type="CDD" id="cd00093">
    <property type="entry name" value="HTH_XRE"/>
    <property type="match status" value="1"/>
</dbReference>
<dbReference type="SMART" id="SM00530">
    <property type="entry name" value="HTH_XRE"/>
    <property type="match status" value="1"/>
</dbReference>
<dbReference type="Proteomes" id="UP000325598">
    <property type="component" value="Unassembled WGS sequence"/>
</dbReference>
<dbReference type="Pfam" id="PF13560">
    <property type="entry name" value="HTH_31"/>
    <property type="match status" value="1"/>
</dbReference>
<organism evidence="2 3">
    <name type="scientific">Streptomyces angustmyceticus</name>
    <dbReference type="NCBI Taxonomy" id="285578"/>
    <lineage>
        <taxon>Bacteria</taxon>
        <taxon>Bacillati</taxon>
        <taxon>Actinomycetota</taxon>
        <taxon>Actinomycetes</taxon>
        <taxon>Kitasatosporales</taxon>
        <taxon>Streptomycetaceae</taxon>
        <taxon>Streptomyces</taxon>
    </lineage>
</organism>
<dbReference type="InterPro" id="IPR001387">
    <property type="entry name" value="Cro/C1-type_HTH"/>
</dbReference>
<feature type="domain" description="HTH cro/C1-type" evidence="1">
    <location>
        <begin position="18"/>
        <end position="74"/>
    </location>
</feature>
<dbReference type="EMBL" id="BLAG01000013">
    <property type="protein sequence ID" value="GES32305.1"/>
    <property type="molecule type" value="Genomic_DNA"/>
</dbReference>
<keyword evidence="3" id="KW-1185">Reference proteome</keyword>
<dbReference type="Pfam" id="PF19054">
    <property type="entry name" value="DUF5753"/>
    <property type="match status" value="1"/>
</dbReference>
<dbReference type="GO" id="GO:0003677">
    <property type="term" value="F:DNA binding"/>
    <property type="evidence" value="ECO:0007669"/>
    <property type="project" value="InterPro"/>
</dbReference>
<protein>
    <submittedName>
        <fullName evidence="2">Transcriptional regulator</fullName>
    </submittedName>
</protein>
<reference evidence="2 3" key="1">
    <citation type="submission" date="2019-10" db="EMBL/GenBank/DDBJ databases">
        <title>Whole genome shotgun sequence of Streptomyces angustmyceticus NBRC 3934.</title>
        <authorList>
            <person name="Hosoyama A."/>
            <person name="Ichikawa N."/>
            <person name="Kimura A."/>
            <person name="Kitahashi Y."/>
            <person name="Komaki H."/>
            <person name="Uohara A."/>
        </authorList>
    </citation>
    <scope>NUCLEOTIDE SEQUENCE [LARGE SCALE GENOMIC DNA]</scope>
    <source>
        <strain evidence="2 3">NBRC 3934</strain>
    </source>
</reference>
<comment type="caution">
    <text evidence="2">The sequence shown here is derived from an EMBL/GenBank/DDBJ whole genome shotgun (WGS) entry which is preliminary data.</text>
</comment>
<dbReference type="PROSITE" id="PS50943">
    <property type="entry name" value="HTH_CROC1"/>
    <property type="match status" value="1"/>
</dbReference>
<evidence type="ECO:0000313" key="3">
    <source>
        <dbReference type="Proteomes" id="UP000325598"/>
    </source>
</evidence>
<dbReference type="InterPro" id="IPR043917">
    <property type="entry name" value="DUF5753"/>
</dbReference>
<evidence type="ECO:0000313" key="2">
    <source>
        <dbReference type="EMBL" id="GES32305.1"/>
    </source>
</evidence>
<dbReference type="SUPFAM" id="SSF47413">
    <property type="entry name" value="lambda repressor-like DNA-binding domains"/>
    <property type="match status" value="1"/>
</dbReference>
<accession>A0A5J4LPM0</accession>
<dbReference type="Gene3D" id="1.10.260.40">
    <property type="entry name" value="lambda repressor-like DNA-binding domains"/>
    <property type="match status" value="1"/>
</dbReference>
<proteinExistence type="predicted"/>
<evidence type="ECO:0000259" key="1">
    <source>
        <dbReference type="PROSITE" id="PS50943"/>
    </source>
</evidence>
<gene>
    <name evidence="2" type="ORF">San01_47920</name>
</gene>